<evidence type="ECO:0000256" key="5">
    <source>
        <dbReference type="ARBA" id="ARBA00012269"/>
    </source>
</evidence>
<dbReference type="InterPro" id="IPR059068">
    <property type="entry name" value="TPR_P4H"/>
</dbReference>
<evidence type="ECO:0000256" key="7">
    <source>
        <dbReference type="ARBA" id="ARBA00022824"/>
    </source>
</evidence>
<dbReference type="GO" id="GO:0004656">
    <property type="term" value="F:procollagen-proline 4-dioxygenase activity"/>
    <property type="evidence" value="ECO:0007669"/>
    <property type="project" value="UniProtKB-EC"/>
</dbReference>
<protein>
    <recommendedName>
        <fullName evidence="5">procollagen-proline 4-dioxygenase</fullName>
        <ecNumber evidence="5">1.14.11.2</ecNumber>
    </recommendedName>
</protein>
<evidence type="ECO:0000259" key="14">
    <source>
        <dbReference type="PROSITE" id="PS51471"/>
    </source>
</evidence>
<dbReference type="Pfam" id="PF23558">
    <property type="entry name" value="TPR_P4H"/>
    <property type="match status" value="1"/>
</dbReference>
<keyword evidence="11" id="KW-0408">Iron</keyword>
<dbReference type="InterPro" id="IPR005123">
    <property type="entry name" value="Oxoglu/Fe-dep_dioxygenase_dom"/>
</dbReference>
<dbReference type="EnsemblMetazoa" id="CLYHEMT003255.1">
    <property type="protein sequence ID" value="CLYHEMP003255.1"/>
    <property type="gene ID" value="CLYHEMG003255"/>
</dbReference>
<dbReference type="SMART" id="SM00702">
    <property type="entry name" value="P4Hc"/>
    <property type="match status" value="1"/>
</dbReference>
<keyword evidence="7" id="KW-0256">Endoplasmic reticulum</keyword>
<keyword evidence="16" id="KW-1185">Reference proteome</keyword>
<evidence type="ECO:0000256" key="12">
    <source>
        <dbReference type="ARBA" id="ARBA00023180"/>
    </source>
</evidence>
<reference evidence="15" key="1">
    <citation type="submission" date="2021-01" db="UniProtKB">
        <authorList>
            <consortium name="EnsemblMetazoa"/>
        </authorList>
    </citation>
    <scope>IDENTIFICATION</scope>
</reference>
<comment type="cofactor">
    <cofactor evidence="1">
        <name>L-ascorbate</name>
        <dbReference type="ChEBI" id="CHEBI:38290"/>
    </cofactor>
</comment>
<keyword evidence="8" id="KW-0847">Vitamin C</keyword>
<keyword evidence="9" id="KW-0223">Dioxygenase</keyword>
<dbReference type="Gene3D" id="1.25.40.10">
    <property type="entry name" value="Tetratricopeptide repeat domain"/>
    <property type="match status" value="1"/>
</dbReference>
<keyword evidence="12" id="KW-0325">Glycoprotein</keyword>
<comment type="similarity">
    <text evidence="4">Belongs to the P4HA family.</text>
</comment>
<comment type="subcellular location">
    <subcellularLocation>
        <location evidence="3">Endoplasmic reticulum lumen</location>
    </subcellularLocation>
</comment>
<dbReference type="AlphaFoldDB" id="A0A7M5V6L9"/>
<dbReference type="PANTHER" id="PTHR10869">
    <property type="entry name" value="PROLYL 4-HYDROXYLASE ALPHA SUBUNIT"/>
    <property type="match status" value="1"/>
</dbReference>
<dbReference type="PROSITE" id="PS51471">
    <property type="entry name" value="FE2OG_OXY"/>
    <property type="match status" value="1"/>
</dbReference>
<dbReference type="Pfam" id="PF08336">
    <property type="entry name" value="P4Ha_N"/>
    <property type="match status" value="1"/>
</dbReference>
<keyword evidence="6" id="KW-0479">Metal-binding</keyword>
<dbReference type="GO" id="GO:0005506">
    <property type="term" value="F:iron ion binding"/>
    <property type="evidence" value="ECO:0007669"/>
    <property type="project" value="InterPro"/>
</dbReference>
<sequence length="516" mass="59732">MNTIVGITFLCTLIRGIASKSDAFTSIHDIKQILHKERVLTRYLNLAIEAEKERLGELEGMRDSMKMKLLNLNISSMDDYVGNPLNALHTIRRFTADWNEITNTLNTTRVQEFFNEWDRNVKLPTLEDQKGAVSGILRLQNFYKINTRNVSRGFLSSTNPISKTEEIGVGLMWAMGYEAFKQKEWFLMKEWLDLALERIGDLEQSDGCKRSWIVDFLSYAEFQLGDYERSLDLAYQCLEYSPDDQKHHNNIEQCKKKISKGRKKSSTKPVEQLRYQLCRGEGMRKPTIDEELQMVCWYKNDQPILRYKPQKVERLWARPEIVMFRELLNDEQTGTLIDLSLQKLVRAGLNGQDVTSEKYTNSRVAKHAWLSMKESPIIRNMGKRAQAMTNLNMKYAEHLQIANYGIGGHYDAHYDYQTGENVFPDLKTGNRIATLMYYLSDVEAGGGTAFTFGKTTVYPSKGDAVFWWNLKQNGKVDESSKHAGCPVLMGQKWIANWWIHEYGQEFRRPCPLDKTL</sequence>
<dbReference type="InterPro" id="IPR045054">
    <property type="entry name" value="P4HA-like"/>
</dbReference>
<evidence type="ECO:0000256" key="2">
    <source>
        <dbReference type="ARBA" id="ARBA00002035"/>
    </source>
</evidence>
<dbReference type="PANTHER" id="PTHR10869:SF244">
    <property type="entry name" value="PROLYL 4-HYDROXYLASE SUBUNIT ALPHA-2"/>
    <property type="match status" value="1"/>
</dbReference>
<dbReference type="InterPro" id="IPR011990">
    <property type="entry name" value="TPR-like_helical_dom_sf"/>
</dbReference>
<evidence type="ECO:0000256" key="11">
    <source>
        <dbReference type="ARBA" id="ARBA00023004"/>
    </source>
</evidence>
<dbReference type="Gene3D" id="6.10.140.1460">
    <property type="match status" value="1"/>
</dbReference>
<accession>A0A7M5V6L9</accession>
<evidence type="ECO:0000256" key="9">
    <source>
        <dbReference type="ARBA" id="ARBA00022964"/>
    </source>
</evidence>
<dbReference type="InterPro" id="IPR044862">
    <property type="entry name" value="Pro_4_hyd_alph_FE2OG_OXY"/>
</dbReference>
<evidence type="ECO:0000313" key="16">
    <source>
        <dbReference type="Proteomes" id="UP000594262"/>
    </source>
</evidence>
<evidence type="ECO:0000256" key="6">
    <source>
        <dbReference type="ARBA" id="ARBA00022723"/>
    </source>
</evidence>
<dbReference type="GeneID" id="136814494"/>
<dbReference type="GO" id="GO:0031418">
    <property type="term" value="F:L-ascorbic acid binding"/>
    <property type="evidence" value="ECO:0007669"/>
    <property type="project" value="UniProtKB-KW"/>
</dbReference>
<keyword evidence="10" id="KW-0560">Oxidoreductase</keyword>
<name>A0A7M5V6L9_9CNID</name>
<keyword evidence="13" id="KW-0732">Signal</keyword>
<dbReference type="EC" id="1.14.11.2" evidence="5"/>
<evidence type="ECO:0000256" key="8">
    <source>
        <dbReference type="ARBA" id="ARBA00022896"/>
    </source>
</evidence>
<evidence type="ECO:0000256" key="4">
    <source>
        <dbReference type="ARBA" id="ARBA00006511"/>
    </source>
</evidence>
<dbReference type="InterPro" id="IPR006620">
    <property type="entry name" value="Pro_4_hyd_alph"/>
</dbReference>
<dbReference type="Gene3D" id="2.60.120.620">
    <property type="entry name" value="q2cbj1_9rhob like domain"/>
    <property type="match status" value="1"/>
</dbReference>
<evidence type="ECO:0000256" key="3">
    <source>
        <dbReference type="ARBA" id="ARBA00004319"/>
    </source>
</evidence>
<feature type="domain" description="Fe2OG dioxygenase" evidence="14">
    <location>
        <begin position="395"/>
        <end position="501"/>
    </location>
</feature>
<proteinExistence type="inferred from homology"/>
<evidence type="ECO:0000256" key="1">
    <source>
        <dbReference type="ARBA" id="ARBA00001961"/>
    </source>
</evidence>
<evidence type="ECO:0000256" key="13">
    <source>
        <dbReference type="SAM" id="SignalP"/>
    </source>
</evidence>
<dbReference type="RefSeq" id="XP_066927149.1">
    <property type="nucleotide sequence ID" value="XM_067071048.1"/>
</dbReference>
<dbReference type="InterPro" id="IPR013547">
    <property type="entry name" value="P4H_N"/>
</dbReference>
<evidence type="ECO:0000256" key="10">
    <source>
        <dbReference type="ARBA" id="ARBA00023002"/>
    </source>
</evidence>
<dbReference type="Proteomes" id="UP000594262">
    <property type="component" value="Unplaced"/>
</dbReference>
<dbReference type="OrthoDB" id="420380at2759"/>
<evidence type="ECO:0000313" key="15">
    <source>
        <dbReference type="EnsemblMetazoa" id="CLYHEMP003255.1"/>
    </source>
</evidence>
<feature type="signal peptide" evidence="13">
    <location>
        <begin position="1"/>
        <end position="19"/>
    </location>
</feature>
<dbReference type="Pfam" id="PF13640">
    <property type="entry name" value="2OG-FeII_Oxy_3"/>
    <property type="match status" value="1"/>
</dbReference>
<dbReference type="GO" id="GO:0005788">
    <property type="term" value="C:endoplasmic reticulum lumen"/>
    <property type="evidence" value="ECO:0007669"/>
    <property type="project" value="UniProtKB-SubCell"/>
</dbReference>
<dbReference type="SUPFAM" id="SSF48452">
    <property type="entry name" value="TPR-like"/>
    <property type="match status" value="1"/>
</dbReference>
<organism evidence="15 16">
    <name type="scientific">Clytia hemisphaerica</name>
    <dbReference type="NCBI Taxonomy" id="252671"/>
    <lineage>
        <taxon>Eukaryota</taxon>
        <taxon>Metazoa</taxon>
        <taxon>Cnidaria</taxon>
        <taxon>Hydrozoa</taxon>
        <taxon>Hydroidolina</taxon>
        <taxon>Leptothecata</taxon>
        <taxon>Obeliida</taxon>
        <taxon>Clytiidae</taxon>
        <taxon>Clytia</taxon>
    </lineage>
</organism>
<feature type="chain" id="PRO_5029694204" description="procollagen-proline 4-dioxygenase" evidence="13">
    <location>
        <begin position="20"/>
        <end position="516"/>
    </location>
</feature>
<comment type="function">
    <text evidence="2">Catalyzes the post-translational formation of 4-hydroxyproline in -Xaa-Pro-Gly- sequences in collagens and other proteins.</text>
</comment>